<protein>
    <submittedName>
        <fullName evidence="1">Uncharacterized protein</fullName>
    </submittedName>
</protein>
<sequence>MTDTNQADREDVPRISVDSLADWERIKTSYAEAAMNELEQSYKERKDEASKEIMRGHLRKFIERTFDMAKKNVRVNGRNFEDLDEDEQDGSHPFDEALDRHIWSLSDQSLQWDGEIARKRREKPMEVERLVGELVQAREAVDEEEKEEFARDIEERKRKLDAQVHTEDVEVSEDLQDTARRTFAIVDELVQSIHLQHTRSERFKAVTEEVKALQP</sequence>
<dbReference type="Proteomes" id="UP001055072">
    <property type="component" value="Unassembled WGS sequence"/>
</dbReference>
<organism evidence="1 2">
    <name type="scientific">Irpex rosettiformis</name>
    <dbReference type="NCBI Taxonomy" id="378272"/>
    <lineage>
        <taxon>Eukaryota</taxon>
        <taxon>Fungi</taxon>
        <taxon>Dikarya</taxon>
        <taxon>Basidiomycota</taxon>
        <taxon>Agaricomycotina</taxon>
        <taxon>Agaricomycetes</taxon>
        <taxon>Polyporales</taxon>
        <taxon>Irpicaceae</taxon>
        <taxon>Irpex</taxon>
    </lineage>
</organism>
<evidence type="ECO:0000313" key="2">
    <source>
        <dbReference type="Proteomes" id="UP001055072"/>
    </source>
</evidence>
<accession>A0ACB8TRG3</accession>
<dbReference type="EMBL" id="MU274940">
    <property type="protein sequence ID" value="KAI0084635.1"/>
    <property type="molecule type" value="Genomic_DNA"/>
</dbReference>
<name>A0ACB8TRG3_9APHY</name>
<evidence type="ECO:0000313" key="1">
    <source>
        <dbReference type="EMBL" id="KAI0084635.1"/>
    </source>
</evidence>
<proteinExistence type="predicted"/>
<comment type="caution">
    <text evidence="1">The sequence shown here is derived from an EMBL/GenBank/DDBJ whole genome shotgun (WGS) entry which is preliminary data.</text>
</comment>
<gene>
    <name evidence="1" type="ORF">BDY19DRAFT_898225</name>
</gene>
<keyword evidence="2" id="KW-1185">Reference proteome</keyword>
<reference evidence="1" key="1">
    <citation type="journal article" date="2021" name="Environ. Microbiol.">
        <title>Gene family expansions and transcriptome signatures uncover fungal adaptations to wood decay.</title>
        <authorList>
            <person name="Hage H."/>
            <person name="Miyauchi S."/>
            <person name="Viragh M."/>
            <person name="Drula E."/>
            <person name="Min B."/>
            <person name="Chaduli D."/>
            <person name="Navarro D."/>
            <person name="Favel A."/>
            <person name="Norest M."/>
            <person name="Lesage-Meessen L."/>
            <person name="Balint B."/>
            <person name="Merenyi Z."/>
            <person name="de Eugenio L."/>
            <person name="Morin E."/>
            <person name="Martinez A.T."/>
            <person name="Baldrian P."/>
            <person name="Stursova M."/>
            <person name="Martinez M.J."/>
            <person name="Novotny C."/>
            <person name="Magnuson J.K."/>
            <person name="Spatafora J.W."/>
            <person name="Maurice S."/>
            <person name="Pangilinan J."/>
            <person name="Andreopoulos W."/>
            <person name="LaButti K."/>
            <person name="Hundley H."/>
            <person name="Na H."/>
            <person name="Kuo A."/>
            <person name="Barry K."/>
            <person name="Lipzen A."/>
            <person name="Henrissat B."/>
            <person name="Riley R."/>
            <person name="Ahrendt S."/>
            <person name="Nagy L.G."/>
            <person name="Grigoriev I.V."/>
            <person name="Martin F."/>
            <person name="Rosso M.N."/>
        </authorList>
    </citation>
    <scope>NUCLEOTIDE SEQUENCE</scope>
    <source>
        <strain evidence="1">CBS 384.51</strain>
    </source>
</reference>